<reference evidence="4 5" key="1">
    <citation type="journal article" date="2015" name="Plant Cell">
        <title>Oil accumulation by the oleaginous diatom Fistulifera solaris as revealed by the genome and transcriptome.</title>
        <authorList>
            <person name="Tanaka T."/>
            <person name="Maeda Y."/>
            <person name="Veluchamy A."/>
            <person name="Tanaka M."/>
            <person name="Abida H."/>
            <person name="Marechal E."/>
            <person name="Bowler C."/>
            <person name="Muto M."/>
            <person name="Sunaga Y."/>
            <person name="Tanaka M."/>
            <person name="Yoshino T."/>
            <person name="Taniguchi T."/>
            <person name="Fukuda Y."/>
            <person name="Nemoto M."/>
            <person name="Matsumoto M."/>
            <person name="Wong P.S."/>
            <person name="Aburatani S."/>
            <person name="Fujibuchi W."/>
        </authorList>
    </citation>
    <scope>NUCLEOTIDE SEQUENCE [LARGE SCALE GENOMIC DNA]</scope>
    <source>
        <strain evidence="4 5">JPCC DA0580</strain>
    </source>
</reference>
<evidence type="ECO:0000313" key="5">
    <source>
        <dbReference type="Proteomes" id="UP000198406"/>
    </source>
</evidence>
<comment type="similarity">
    <text evidence="1">Belongs to the peptidase M67A family. CSN6 subfamily.</text>
</comment>
<dbReference type="Gene3D" id="3.40.140.10">
    <property type="entry name" value="Cytidine Deaminase, domain 2"/>
    <property type="match status" value="1"/>
</dbReference>
<dbReference type="Proteomes" id="UP000198406">
    <property type="component" value="Unassembled WGS sequence"/>
</dbReference>
<feature type="domain" description="EIF3F/CSN6-like C-terminal" evidence="3">
    <location>
        <begin position="154"/>
        <end position="244"/>
    </location>
</feature>
<dbReference type="EMBL" id="BDSP01000123">
    <property type="protein sequence ID" value="GAX17926.1"/>
    <property type="molecule type" value="Genomic_DNA"/>
</dbReference>
<sequence>MASKMDFEMTEKTIVVHPLAIVNMTDQYTRVRCGSSALPADAPVMGLLLGADGIIYDSHELSQTDTVAPQVALHQAVFPQHQVVGWYRVASEAGPEDYQLTQQLQSLYAPQQSFVLALLTVEDEESKELPLSFFQLGDQALLALEKWELSTNPAERIALEHSVRSSGEQRSSLQDLQHAYAMIQERLMILEQYLLQDGPLDPEILRQIQSLFLSAPVAAGGTAKSNSTTMMAQLATWTRMTDALLSYTGKIKALQDAATSNPPRGGDSHRFGLMSQF</sequence>
<protein>
    <recommendedName>
        <fullName evidence="3">EIF3F/CSN6-like C-terminal domain-containing protein</fullName>
    </recommendedName>
</protein>
<dbReference type="AlphaFoldDB" id="A0A1Z5JVN1"/>
<accession>A0A1Z5JVN1</accession>
<evidence type="ECO:0000256" key="1">
    <source>
        <dbReference type="ARBA" id="ARBA00010893"/>
    </source>
</evidence>
<dbReference type="OrthoDB" id="1378at2759"/>
<keyword evidence="5" id="KW-1185">Reference proteome</keyword>
<proteinExistence type="inferred from homology"/>
<dbReference type="Pfam" id="PF13012">
    <property type="entry name" value="MitMem_reg"/>
    <property type="match status" value="1"/>
</dbReference>
<name>A0A1Z5JVN1_FISSO</name>
<dbReference type="PANTHER" id="PTHR10540:SF8">
    <property type="entry name" value="COP9 SIGNALOSOME COMPLEX SUBUNIT 6"/>
    <property type="match status" value="1"/>
</dbReference>
<dbReference type="InterPro" id="IPR024969">
    <property type="entry name" value="EIF3F/CSN6-like_C"/>
</dbReference>
<feature type="region of interest" description="Disordered" evidence="2">
    <location>
        <begin position="257"/>
        <end position="277"/>
    </location>
</feature>
<organism evidence="4 5">
    <name type="scientific">Fistulifera solaris</name>
    <name type="common">Oleaginous diatom</name>
    <dbReference type="NCBI Taxonomy" id="1519565"/>
    <lineage>
        <taxon>Eukaryota</taxon>
        <taxon>Sar</taxon>
        <taxon>Stramenopiles</taxon>
        <taxon>Ochrophyta</taxon>
        <taxon>Bacillariophyta</taxon>
        <taxon>Bacillariophyceae</taxon>
        <taxon>Bacillariophycidae</taxon>
        <taxon>Naviculales</taxon>
        <taxon>Naviculaceae</taxon>
        <taxon>Fistulifera</taxon>
    </lineage>
</organism>
<gene>
    <name evidence="4" type="ORF">FisN_18Hh134</name>
</gene>
<dbReference type="InParanoid" id="A0A1Z5JVN1"/>
<evidence type="ECO:0000313" key="4">
    <source>
        <dbReference type="EMBL" id="GAX17926.1"/>
    </source>
</evidence>
<comment type="caution">
    <text evidence="4">The sequence shown here is derived from an EMBL/GenBank/DDBJ whole genome shotgun (WGS) entry which is preliminary data.</text>
</comment>
<dbReference type="GO" id="GO:0008180">
    <property type="term" value="C:COP9 signalosome"/>
    <property type="evidence" value="ECO:0007669"/>
    <property type="project" value="TreeGrafter"/>
</dbReference>
<evidence type="ECO:0000259" key="3">
    <source>
        <dbReference type="Pfam" id="PF13012"/>
    </source>
</evidence>
<dbReference type="PANTHER" id="PTHR10540">
    <property type="entry name" value="EUKARYOTIC TRANSLATION INITIATION FACTOR 3 SUBUNIT F-RELATED"/>
    <property type="match status" value="1"/>
</dbReference>
<evidence type="ECO:0000256" key="2">
    <source>
        <dbReference type="SAM" id="MobiDB-lite"/>
    </source>
</evidence>